<keyword evidence="7 10" id="KW-1133">Transmembrane helix</keyword>
<dbReference type="PANTHER" id="PTHR13314:SF2">
    <property type="entry name" value="CALCIUM CHANNEL FLOWER HOMOLOG"/>
    <property type="match status" value="1"/>
</dbReference>
<dbReference type="PANTHER" id="PTHR13314">
    <property type="entry name" value="CALCIUM CHANNEL FLOWER HOMOLOG"/>
    <property type="match status" value="1"/>
</dbReference>
<sequence>MTLKEELQTRNFSIYGQWIAIINIILCIALGIANIFHVNWVIAFSIVAIVQGLVVIFVEIPFLLKICPLTDRFINFIKGFNQNLPRAGFYLLMAAIQYVSCAAMVTSLLAIAIMFTLASLCYGLAAIKGQEFMTSSTLGGAGIARQIL</sequence>
<reference evidence="11 12" key="1">
    <citation type="submission" date="2019-09" db="EMBL/GenBank/DDBJ databases">
        <authorList>
            <person name="Brejova B."/>
        </authorList>
    </citation>
    <scope>NUCLEOTIDE SEQUENCE [LARGE SCALE GENOMIC DNA]</scope>
</reference>
<evidence type="ECO:0000256" key="2">
    <source>
        <dbReference type="ARBA" id="ARBA00004653"/>
    </source>
</evidence>
<proteinExistence type="inferred from homology"/>
<dbReference type="GO" id="GO:0000139">
    <property type="term" value="C:Golgi membrane"/>
    <property type="evidence" value="ECO:0007669"/>
    <property type="project" value="UniProtKB-SubCell"/>
</dbReference>
<keyword evidence="12" id="KW-1185">Reference proteome</keyword>
<dbReference type="InterPro" id="IPR019365">
    <property type="entry name" value="TVP18/Ca-channel_flower"/>
</dbReference>
<evidence type="ECO:0000313" key="11">
    <source>
        <dbReference type="EMBL" id="VVT48984.1"/>
    </source>
</evidence>
<evidence type="ECO:0000256" key="4">
    <source>
        <dbReference type="ARBA" id="ARBA00013563"/>
    </source>
</evidence>
<evidence type="ECO:0000256" key="8">
    <source>
        <dbReference type="ARBA" id="ARBA00023034"/>
    </source>
</evidence>
<dbReference type="EMBL" id="CABVLU010000002">
    <property type="protein sequence ID" value="VVT48984.1"/>
    <property type="molecule type" value="Genomic_DNA"/>
</dbReference>
<comment type="similarity">
    <text evidence="3">Belongs to the TVP18 family.</text>
</comment>
<dbReference type="OrthoDB" id="5591789at2759"/>
<dbReference type="GeneID" id="43580867"/>
<keyword evidence="9 10" id="KW-0472">Membrane</keyword>
<evidence type="ECO:0000256" key="9">
    <source>
        <dbReference type="ARBA" id="ARBA00023136"/>
    </source>
</evidence>
<evidence type="ECO:0000256" key="6">
    <source>
        <dbReference type="ARBA" id="ARBA00022692"/>
    </source>
</evidence>
<dbReference type="SMART" id="SM01077">
    <property type="entry name" value="Cg6151-P"/>
    <property type="match status" value="1"/>
</dbReference>
<evidence type="ECO:0000256" key="10">
    <source>
        <dbReference type="SAM" id="Phobius"/>
    </source>
</evidence>
<protein>
    <recommendedName>
        <fullName evidence="4">Golgi apparatus membrane protein TVP18</fullName>
    </recommendedName>
    <alternativeName>
        <fullName evidence="5">Golgi apparatus membrane protein tvp18</fullName>
    </alternativeName>
</protein>
<evidence type="ECO:0000256" key="5">
    <source>
        <dbReference type="ARBA" id="ARBA00020655"/>
    </source>
</evidence>
<feature type="transmembrane region" description="Helical" evidence="10">
    <location>
        <begin position="42"/>
        <end position="66"/>
    </location>
</feature>
<dbReference type="GO" id="GO:0016192">
    <property type="term" value="P:vesicle-mediated transport"/>
    <property type="evidence" value="ECO:0007669"/>
    <property type="project" value="TreeGrafter"/>
</dbReference>
<evidence type="ECO:0000256" key="3">
    <source>
        <dbReference type="ARBA" id="ARBA00005738"/>
    </source>
</evidence>
<organism evidence="11 12">
    <name type="scientific">Magnusiomyces paraingens</name>
    <dbReference type="NCBI Taxonomy" id="2606893"/>
    <lineage>
        <taxon>Eukaryota</taxon>
        <taxon>Fungi</taxon>
        <taxon>Dikarya</taxon>
        <taxon>Ascomycota</taxon>
        <taxon>Saccharomycotina</taxon>
        <taxon>Dipodascomycetes</taxon>
        <taxon>Dipodascales</taxon>
        <taxon>Dipodascaceae</taxon>
        <taxon>Magnusiomyces</taxon>
    </lineage>
</organism>
<comment type="subcellular location">
    <subcellularLocation>
        <location evidence="2">Golgi apparatus membrane</location>
        <topology evidence="2">Multi-pass membrane protein</topology>
    </subcellularLocation>
</comment>
<evidence type="ECO:0000256" key="7">
    <source>
        <dbReference type="ARBA" id="ARBA00022989"/>
    </source>
</evidence>
<dbReference type="RefSeq" id="XP_031852658.1">
    <property type="nucleotide sequence ID" value="XM_031996767.1"/>
</dbReference>
<name>A0A5E8BE50_9ASCO</name>
<keyword evidence="6 10" id="KW-0812">Transmembrane</keyword>
<feature type="transmembrane region" description="Helical" evidence="10">
    <location>
        <begin position="111"/>
        <end position="127"/>
    </location>
</feature>
<gene>
    <name evidence="11" type="ORF">SAPINGB_P002047</name>
</gene>
<accession>A0A5E8BE50</accession>
<feature type="transmembrane region" description="Helical" evidence="10">
    <location>
        <begin position="12"/>
        <end position="36"/>
    </location>
</feature>
<comment type="function">
    <text evidence="1">Golgi membrane protein involved in vesicular trafficking.</text>
</comment>
<dbReference type="AlphaFoldDB" id="A0A5E8BE50"/>
<keyword evidence="8" id="KW-0333">Golgi apparatus</keyword>
<evidence type="ECO:0000256" key="1">
    <source>
        <dbReference type="ARBA" id="ARBA00003246"/>
    </source>
</evidence>
<dbReference type="Proteomes" id="UP000398389">
    <property type="component" value="Unassembled WGS sequence"/>
</dbReference>
<evidence type="ECO:0000313" key="12">
    <source>
        <dbReference type="Proteomes" id="UP000398389"/>
    </source>
</evidence>
<dbReference type="Pfam" id="PF10233">
    <property type="entry name" value="Cg6151-P"/>
    <property type="match status" value="1"/>
</dbReference>